<dbReference type="Pfam" id="PF13401">
    <property type="entry name" value="AAA_22"/>
    <property type="match status" value="1"/>
</dbReference>
<dbReference type="Gene3D" id="3.40.50.300">
    <property type="entry name" value="P-loop containing nucleotide triphosphate hydrolases"/>
    <property type="match status" value="1"/>
</dbReference>
<dbReference type="InterPro" id="IPR011990">
    <property type="entry name" value="TPR-like_helical_dom_sf"/>
</dbReference>
<dbReference type="Proteomes" id="UP000275408">
    <property type="component" value="Unassembled WGS sequence"/>
</dbReference>
<dbReference type="Gene3D" id="1.10.10.10">
    <property type="entry name" value="Winged helix-like DNA-binding domain superfamily/Winged helix DNA-binding domain"/>
    <property type="match status" value="1"/>
</dbReference>
<dbReference type="Gene3D" id="1.25.40.10">
    <property type="entry name" value="Tetratricopeptide repeat domain"/>
    <property type="match status" value="1"/>
</dbReference>
<protein>
    <recommendedName>
        <fullName evidence="5">AAA+ ATPase domain-containing protein</fullName>
    </recommendedName>
</protein>
<dbReference type="SUPFAM" id="SSF52540">
    <property type="entry name" value="P-loop containing nucleoside triphosphate hydrolases"/>
    <property type="match status" value="1"/>
</dbReference>
<dbReference type="Pfam" id="PF18738">
    <property type="entry name" value="HEPN_DZIP3"/>
    <property type="match status" value="1"/>
</dbReference>
<comment type="caution">
    <text evidence="3">The sequence shown here is derived from an EMBL/GenBank/DDBJ whole genome shotgun (WGS) entry which is preliminary data.</text>
</comment>
<dbReference type="CDD" id="cd00009">
    <property type="entry name" value="AAA"/>
    <property type="match status" value="1"/>
</dbReference>
<dbReference type="InterPro" id="IPR041249">
    <property type="entry name" value="HEPN_DZIP3"/>
</dbReference>
<evidence type="ECO:0008006" key="5">
    <source>
        <dbReference type="Google" id="ProtNLM"/>
    </source>
</evidence>
<gene>
    <name evidence="3" type="ORF">pdam_00022606</name>
</gene>
<dbReference type="InterPro" id="IPR049945">
    <property type="entry name" value="AAA_22"/>
</dbReference>
<name>A0A3M6TR23_POCDA</name>
<reference evidence="3 4" key="1">
    <citation type="journal article" date="2018" name="Sci. Rep.">
        <title>Comparative analysis of the Pocillopora damicornis genome highlights role of immune system in coral evolution.</title>
        <authorList>
            <person name="Cunning R."/>
            <person name="Bay R.A."/>
            <person name="Gillette P."/>
            <person name="Baker A.C."/>
            <person name="Traylor-Knowles N."/>
        </authorList>
    </citation>
    <scope>NUCLEOTIDE SEQUENCE [LARGE SCALE GENOMIC DNA]</scope>
    <source>
        <strain evidence="3">RSMAS</strain>
        <tissue evidence="3">Whole animal</tissue>
    </source>
</reference>
<dbReference type="PRINTS" id="PR00364">
    <property type="entry name" value="DISEASERSIST"/>
</dbReference>
<organism evidence="3 4">
    <name type="scientific">Pocillopora damicornis</name>
    <name type="common">Cauliflower coral</name>
    <name type="synonym">Millepora damicornis</name>
    <dbReference type="NCBI Taxonomy" id="46731"/>
    <lineage>
        <taxon>Eukaryota</taxon>
        <taxon>Metazoa</taxon>
        <taxon>Cnidaria</taxon>
        <taxon>Anthozoa</taxon>
        <taxon>Hexacorallia</taxon>
        <taxon>Scleractinia</taxon>
        <taxon>Astrocoeniina</taxon>
        <taxon>Pocilloporidae</taxon>
        <taxon>Pocillopora</taxon>
    </lineage>
</organism>
<dbReference type="SMART" id="SM00028">
    <property type="entry name" value="TPR"/>
    <property type="match status" value="2"/>
</dbReference>
<keyword evidence="4" id="KW-1185">Reference proteome</keyword>
<evidence type="ECO:0000259" key="1">
    <source>
        <dbReference type="Pfam" id="PF13401"/>
    </source>
</evidence>
<dbReference type="InterPro" id="IPR036388">
    <property type="entry name" value="WH-like_DNA-bd_sf"/>
</dbReference>
<accession>A0A3M6TR23</accession>
<proteinExistence type="predicted"/>
<dbReference type="InterPro" id="IPR042197">
    <property type="entry name" value="Apaf_helical"/>
</dbReference>
<feature type="domain" description="ORC1/DEAH AAA+ ATPase" evidence="1">
    <location>
        <begin position="274"/>
        <end position="392"/>
    </location>
</feature>
<evidence type="ECO:0000259" key="2">
    <source>
        <dbReference type="Pfam" id="PF18738"/>
    </source>
</evidence>
<dbReference type="InterPro" id="IPR019734">
    <property type="entry name" value="TPR_rpt"/>
</dbReference>
<dbReference type="PANTHER" id="PTHR47691:SF3">
    <property type="entry name" value="HTH-TYPE TRANSCRIPTIONAL REGULATOR RV0890C-RELATED"/>
    <property type="match status" value="1"/>
</dbReference>
<dbReference type="SUPFAM" id="SSF48452">
    <property type="entry name" value="TPR-like"/>
    <property type="match status" value="1"/>
</dbReference>
<dbReference type="EMBL" id="RCHS01003135">
    <property type="protein sequence ID" value="RMX43781.1"/>
    <property type="molecule type" value="Genomic_DNA"/>
</dbReference>
<dbReference type="GO" id="GO:0043531">
    <property type="term" value="F:ADP binding"/>
    <property type="evidence" value="ECO:0007669"/>
    <property type="project" value="InterPro"/>
</dbReference>
<dbReference type="Gene3D" id="1.10.8.430">
    <property type="entry name" value="Helical domain of apoptotic protease-activating factors"/>
    <property type="match status" value="1"/>
</dbReference>
<sequence length="974" mass="111948">MIEAMKSGLKMCYKLRETIEDLGNKHEIRKVLHPRLLVDGGTQALRNVLESFIHPPSTLQIMLNNNMATLTNLKSRRKLYDSQWEKLFPPSGGPPDLNTFDITLLHLLLREICPTLIEPATGWHDMPAETDHSREAEIVRIKCLRNSLCHSISTGVPNDEFEDKWNTISHSLVALGLDQLEINRLKAEDIDHGTQRRIDEEVRKWKLEFEPRMTNLEQDLKQLKLDISSNQQHISAPRVTRELLNCLPDEIHHVFGRSEEIKRAIEAIQSGTVSIVSLTGGPGFGKTTVANKVAHELTKAEYNRKVLYCSLLSQASLKDIATTMFLICSNSHSQPPENPKLWLLNWSKQQYEKVTLILDNADHVLESGDRQEFVNMLQDLRTYSRQSLTFIITSRKTVNTSSCGFKIENIRLTSLSLDEAEKVLLSRTDHVKQKLSQTTKIVELCGHIPLALCIVGSLLSEFKEVRLIKSLEKKPLDVLQDDEISVENAIKTSFDLLTPTEQKALAVMSVFPGSFDFDAAEAVITTGMDTDADPIVILRSLRNRSLLEQPSSNRYQIHQLIQAFSKRVGQASFSETILHVEQLACTYFICRLAENANLYWSKDKCKESILNFNEDRHNFEHFLEVYVDIIDKLDTISDSPQVPSDKFLENFPQKCMYLEMCLLPSFYVAFLEKLLKYFETEFVPLHIVELLCLLGHEKRKIGCQEQYQNLMERAKEVFIRTCTAFKEYAGLSQVLFLNSYARFLSTKPQHLPREWTSQLISDVYGIAMNLCQKKLDKHPETAATLLFYGWHQKKIELLQEAMDLFQDCLGNHFMTAQCHKYIADLYFRCYFPDENPAGLDQCFEHYGAALTMMENLGVGDHKESILTLKKFALCHQRKGNYEEAINILTKAKGIAETELEEDHKWKVMIESQLALLYECIGNVEEAKEIMRKGLDMNERLNQPIDQLSNKREINEFLDRHPELSRVRMRPSSRK</sequence>
<dbReference type="OrthoDB" id="5960693at2759"/>
<dbReference type="PANTHER" id="PTHR47691">
    <property type="entry name" value="REGULATOR-RELATED"/>
    <property type="match status" value="1"/>
</dbReference>
<dbReference type="AlphaFoldDB" id="A0A3M6TR23"/>
<evidence type="ECO:0000313" key="3">
    <source>
        <dbReference type="EMBL" id="RMX43781.1"/>
    </source>
</evidence>
<dbReference type="Pfam" id="PF13424">
    <property type="entry name" value="TPR_12"/>
    <property type="match status" value="1"/>
</dbReference>
<feature type="domain" description="DZIP3-like HEPN" evidence="2">
    <location>
        <begin position="56"/>
        <end position="197"/>
    </location>
</feature>
<evidence type="ECO:0000313" key="4">
    <source>
        <dbReference type="Proteomes" id="UP000275408"/>
    </source>
</evidence>
<dbReference type="InterPro" id="IPR027417">
    <property type="entry name" value="P-loop_NTPase"/>
</dbReference>